<evidence type="ECO:0000313" key="2">
    <source>
        <dbReference type="EMBL" id="KAH8701778.1"/>
    </source>
</evidence>
<keyword evidence="3" id="KW-1185">Reference proteome</keyword>
<keyword evidence="1" id="KW-0472">Membrane</keyword>
<dbReference type="AlphaFoldDB" id="A0AAD4KXT3"/>
<protein>
    <submittedName>
        <fullName evidence="2">Uncharacterized protein</fullName>
    </submittedName>
</protein>
<evidence type="ECO:0000313" key="3">
    <source>
        <dbReference type="Proteomes" id="UP001201262"/>
    </source>
</evidence>
<keyword evidence="1" id="KW-1133">Transmembrane helix</keyword>
<comment type="caution">
    <text evidence="2">The sequence shown here is derived from an EMBL/GenBank/DDBJ whole genome shotgun (WGS) entry which is preliminary data.</text>
</comment>
<proteinExistence type="predicted"/>
<gene>
    <name evidence="2" type="ORF">BGW36DRAFT_424081</name>
</gene>
<name>A0AAD4KXT3_9EURO</name>
<feature type="transmembrane region" description="Helical" evidence="1">
    <location>
        <begin position="6"/>
        <end position="28"/>
    </location>
</feature>
<dbReference type="Proteomes" id="UP001201262">
    <property type="component" value="Unassembled WGS sequence"/>
</dbReference>
<reference evidence="2" key="1">
    <citation type="submission" date="2021-12" db="EMBL/GenBank/DDBJ databases">
        <title>Convergent genome expansion in fungi linked to evolution of root-endophyte symbiosis.</title>
        <authorList>
            <consortium name="DOE Joint Genome Institute"/>
            <person name="Ke Y.-H."/>
            <person name="Bonito G."/>
            <person name="Liao H.-L."/>
            <person name="Looney B."/>
            <person name="Rojas-Flechas A."/>
            <person name="Nash J."/>
            <person name="Hameed K."/>
            <person name="Schadt C."/>
            <person name="Martin F."/>
            <person name="Crous P.W."/>
            <person name="Miettinen O."/>
            <person name="Magnuson J.K."/>
            <person name="Labbe J."/>
            <person name="Jacobson D."/>
            <person name="Doktycz M.J."/>
            <person name="Veneault-Fourrey C."/>
            <person name="Kuo A."/>
            <person name="Mondo S."/>
            <person name="Calhoun S."/>
            <person name="Riley R."/>
            <person name="Ohm R."/>
            <person name="LaButti K."/>
            <person name="Andreopoulos B."/>
            <person name="Pangilinan J."/>
            <person name="Nolan M."/>
            <person name="Tritt A."/>
            <person name="Clum A."/>
            <person name="Lipzen A."/>
            <person name="Daum C."/>
            <person name="Barry K."/>
            <person name="Grigoriev I.V."/>
            <person name="Vilgalys R."/>
        </authorList>
    </citation>
    <scope>NUCLEOTIDE SEQUENCE</scope>
    <source>
        <strain evidence="2">PMI_201</strain>
    </source>
</reference>
<accession>A0AAD4KXT3</accession>
<evidence type="ECO:0000256" key="1">
    <source>
        <dbReference type="SAM" id="Phobius"/>
    </source>
</evidence>
<dbReference type="Pfam" id="PF14087">
    <property type="entry name" value="DUF4267"/>
    <property type="match status" value="1"/>
</dbReference>
<dbReference type="RefSeq" id="XP_046075154.1">
    <property type="nucleotide sequence ID" value="XM_046219917.1"/>
</dbReference>
<feature type="transmembrane region" description="Helical" evidence="1">
    <location>
        <begin position="79"/>
        <end position="99"/>
    </location>
</feature>
<dbReference type="InterPro" id="IPR025363">
    <property type="entry name" value="DUF4267"/>
</dbReference>
<sequence>MLSHFALLHLPGLFVAAAVTFGGLIPFFDAEYAILEFGLPKRVATSKPAQAVMILSSGRVTAIGLILFTFYFQAKLIEFDTVLTILGAYVGLVDGYVCVREGVPNKAVFRTVSGLAIAAWGFLGMTGTT</sequence>
<keyword evidence="1" id="KW-0812">Transmembrane</keyword>
<feature type="transmembrane region" description="Helical" evidence="1">
    <location>
        <begin position="49"/>
        <end position="73"/>
    </location>
</feature>
<organism evidence="2 3">
    <name type="scientific">Talaromyces proteolyticus</name>
    <dbReference type="NCBI Taxonomy" id="1131652"/>
    <lineage>
        <taxon>Eukaryota</taxon>
        <taxon>Fungi</taxon>
        <taxon>Dikarya</taxon>
        <taxon>Ascomycota</taxon>
        <taxon>Pezizomycotina</taxon>
        <taxon>Eurotiomycetes</taxon>
        <taxon>Eurotiomycetidae</taxon>
        <taxon>Eurotiales</taxon>
        <taxon>Trichocomaceae</taxon>
        <taxon>Talaromyces</taxon>
        <taxon>Talaromyces sect. Bacilispori</taxon>
    </lineage>
</organism>
<feature type="transmembrane region" description="Helical" evidence="1">
    <location>
        <begin position="108"/>
        <end position="127"/>
    </location>
</feature>
<dbReference type="EMBL" id="JAJTJA010000003">
    <property type="protein sequence ID" value="KAH8701778.1"/>
    <property type="molecule type" value="Genomic_DNA"/>
</dbReference>
<dbReference type="GeneID" id="70250204"/>